<sequence length="387" mass="41508">MFSRARNMLVDVHTHVYLPRYADLMRARAKAPRIVPSKDGKGESLIVLEGKDSGRPVGGQYWDRSEKLAFMDKHGIDISIVSTANPWLDFLTSKEAPSLARELNDDLEAYCATGPSLSSSPLRRLYGFGLLPLLPDVPTSEITSIVEQIGSLSHLKGVIMGTKGVGKGLDDPALEPVWEAIASKGLVIFLHPHYGVPDELFGDIENGHVLPLALGFPFETAIATARFILAGVLDRHPNLRLLLAHSGGALPILSSRLASCIAHDPLVARRLKHDARHYLGMLYYDAVAYGAPELSMASAAAGRGPNYAADAAKATDGIDGWSALGSQRMMFGTDHPFFPPVPGVADTEAKWASVTENLAAIQAVPGWSEADKEGVRSGNAIKTFGLA</sequence>
<gene>
    <name evidence="5" type="ORF">RDB_LOCUS104595</name>
    <name evidence="6" type="ORF">RHS04_04824</name>
</gene>
<dbReference type="Gene3D" id="3.20.20.140">
    <property type="entry name" value="Metal-dependent hydrolases"/>
    <property type="match status" value="1"/>
</dbReference>
<keyword evidence="6" id="KW-0378">Hydrolase</keyword>
<comment type="caution">
    <text evidence="6">The sequence shown here is derived from an EMBL/GenBank/DDBJ whole genome shotgun (WGS) entry which is preliminary data.</text>
</comment>
<feature type="domain" description="Amidohydrolase-related" evidence="4">
    <location>
        <begin position="154"/>
        <end position="386"/>
    </location>
</feature>
<keyword evidence="2 3" id="KW-0456">Lyase</keyword>
<dbReference type="GO" id="GO:0016787">
    <property type="term" value="F:hydrolase activity"/>
    <property type="evidence" value="ECO:0007669"/>
    <property type="project" value="UniProtKB-KW"/>
</dbReference>
<dbReference type="InterPro" id="IPR006680">
    <property type="entry name" value="Amidohydro-rel"/>
</dbReference>
<evidence type="ECO:0000259" key="4">
    <source>
        <dbReference type="Pfam" id="PF04909"/>
    </source>
</evidence>
<reference evidence="5" key="2">
    <citation type="submission" date="2021-01" db="EMBL/GenBank/DDBJ databases">
        <authorList>
            <person name="Kaushik A."/>
        </authorList>
    </citation>
    <scope>NUCLEOTIDE SEQUENCE</scope>
    <source>
        <strain evidence="5">AG1-1A</strain>
    </source>
</reference>
<evidence type="ECO:0000256" key="2">
    <source>
        <dbReference type="ARBA" id="ARBA00023239"/>
    </source>
</evidence>
<dbReference type="EMBL" id="CAJMWR010003547">
    <property type="protein sequence ID" value="CAE6461935.1"/>
    <property type="molecule type" value="Genomic_DNA"/>
</dbReference>
<reference evidence="6" key="1">
    <citation type="submission" date="2020-09" db="EMBL/GenBank/DDBJ databases">
        <title>Comparative genome analyses of four rice-infecting Rhizoctonia solani isolates reveal extensive enrichment of homogalacturonan modification genes.</title>
        <authorList>
            <person name="Lee D.-Y."/>
            <person name="Jeon J."/>
            <person name="Kim K.-T."/>
            <person name="Cheong K."/>
            <person name="Song H."/>
            <person name="Choi G."/>
            <person name="Ko J."/>
            <person name="Opiyo S.O."/>
            <person name="Zuo S."/>
            <person name="Madhav S."/>
            <person name="Lee Y.-H."/>
            <person name="Wang G.-L."/>
        </authorList>
    </citation>
    <scope>NUCLEOTIDE SEQUENCE</scope>
    <source>
        <strain evidence="6">AG1-IA YN-7</strain>
    </source>
</reference>
<evidence type="ECO:0000313" key="5">
    <source>
        <dbReference type="EMBL" id="CAE6461935.1"/>
    </source>
</evidence>
<dbReference type="Pfam" id="PF04909">
    <property type="entry name" value="Amidohydro_2"/>
    <property type="match status" value="1"/>
</dbReference>
<dbReference type="PANTHER" id="PTHR21240:SF28">
    <property type="entry name" value="ISO-OROTATE DECARBOXYLASE (EUROFUNG)"/>
    <property type="match status" value="1"/>
</dbReference>
<evidence type="ECO:0000313" key="7">
    <source>
        <dbReference type="Proteomes" id="UP000650582"/>
    </source>
</evidence>
<organism evidence="6 7">
    <name type="scientific">Rhizoctonia solani</name>
    <dbReference type="NCBI Taxonomy" id="456999"/>
    <lineage>
        <taxon>Eukaryota</taxon>
        <taxon>Fungi</taxon>
        <taxon>Dikarya</taxon>
        <taxon>Basidiomycota</taxon>
        <taxon>Agaricomycotina</taxon>
        <taxon>Agaricomycetes</taxon>
        <taxon>Cantharellales</taxon>
        <taxon>Ceratobasidiaceae</taxon>
        <taxon>Rhizoctonia</taxon>
    </lineage>
</organism>
<evidence type="ECO:0000313" key="6">
    <source>
        <dbReference type="EMBL" id="KAF8680240.1"/>
    </source>
</evidence>
<dbReference type="GO" id="GO:0016831">
    <property type="term" value="F:carboxy-lyase activity"/>
    <property type="evidence" value="ECO:0007669"/>
    <property type="project" value="UniProtKB-KW"/>
</dbReference>
<dbReference type="AlphaFoldDB" id="A0A8H7HBP7"/>
<protein>
    <submittedName>
        <fullName evidence="6">Amidohydrolase 2</fullName>
    </submittedName>
</protein>
<dbReference type="GO" id="GO:0005829">
    <property type="term" value="C:cytosol"/>
    <property type="evidence" value="ECO:0007669"/>
    <property type="project" value="TreeGrafter"/>
</dbReference>
<proteinExistence type="inferred from homology"/>
<keyword evidence="1 3" id="KW-0210">Decarboxylase</keyword>
<dbReference type="EMBL" id="JACYCC010000037">
    <property type="protein sequence ID" value="KAF8680240.1"/>
    <property type="molecule type" value="Genomic_DNA"/>
</dbReference>
<comment type="similarity">
    <text evidence="3">Belongs to the metallo-dependent hydrolases superfamily.</text>
</comment>
<dbReference type="GO" id="GO:0019748">
    <property type="term" value="P:secondary metabolic process"/>
    <property type="evidence" value="ECO:0007669"/>
    <property type="project" value="TreeGrafter"/>
</dbReference>
<dbReference type="PANTHER" id="PTHR21240">
    <property type="entry name" value="2-AMINO-3-CARBOXYLMUCONATE-6-SEMIALDEHYDE DECARBOXYLASE"/>
    <property type="match status" value="1"/>
</dbReference>
<evidence type="ECO:0000256" key="3">
    <source>
        <dbReference type="RuleBase" id="RU366045"/>
    </source>
</evidence>
<dbReference type="SUPFAM" id="SSF51556">
    <property type="entry name" value="Metallo-dependent hydrolases"/>
    <property type="match status" value="1"/>
</dbReference>
<accession>A0A8H7HBP7</accession>
<dbReference type="InterPro" id="IPR032466">
    <property type="entry name" value="Metal_Hydrolase"/>
</dbReference>
<dbReference type="InterPro" id="IPR032465">
    <property type="entry name" value="ACMSD"/>
</dbReference>
<name>A0A8H7HBP7_9AGAM</name>
<dbReference type="Proteomes" id="UP000650582">
    <property type="component" value="Unassembled WGS sequence"/>
</dbReference>
<dbReference type="Proteomes" id="UP000663840">
    <property type="component" value="Unassembled WGS sequence"/>
</dbReference>
<evidence type="ECO:0000256" key="1">
    <source>
        <dbReference type="ARBA" id="ARBA00022793"/>
    </source>
</evidence>